<dbReference type="EMBL" id="CAXDID020000062">
    <property type="protein sequence ID" value="CAL6010816.1"/>
    <property type="molecule type" value="Genomic_DNA"/>
</dbReference>
<evidence type="ECO:0000256" key="1">
    <source>
        <dbReference type="SAM" id="MobiDB-lite"/>
    </source>
</evidence>
<feature type="compositionally biased region" description="Polar residues" evidence="1">
    <location>
        <begin position="51"/>
        <end position="64"/>
    </location>
</feature>
<evidence type="ECO:0000313" key="3">
    <source>
        <dbReference type="Proteomes" id="UP001642409"/>
    </source>
</evidence>
<gene>
    <name evidence="2" type="ORF">HINF_LOCUS22266</name>
</gene>
<organism evidence="2 3">
    <name type="scientific">Hexamita inflata</name>
    <dbReference type="NCBI Taxonomy" id="28002"/>
    <lineage>
        <taxon>Eukaryota</taxon>
        <taxon>Metamonada</taxon>
        <taxon>Diplomonadida</taxon>
        <taxon>Hexamitidae</taxon>
        <taxon>Hexamitinae</taxon>
        <taxon>Hexamita</taxon>
    </lineage>
</organism>
<name>A0ABP1I780_9EUKA</name>
<sequence>MTDQNPIKPKFGSQNKFLDNNEVTNKFLQKMEQQNIKNNEVKTLNDKAKSQPVQMQISPVTSQNKPKKRVSFTDNLQASQKQESPVNKMIRENNIFKVPVQEDVQKQMQSYRRPKRVMLSPVKQQKSTSIPQFDDLYSTEVEQNKDEYINYIKSNILTTKHIDSPPLYLQENKEMNNKSSDAPNVQLPDRIDQVALLNSLKIQIPLNSSYKRLLFNFQTHLQNRHTILHSIYLLQLDVAQKFSVQIEKYYSQFQQPTPLQLQKYYLLKLKQFVKINKLKKKLINSVISSETQIKLALAFKFMRFISYINNIKYTSDQSSIKRTYFSKLHQIFQLRQADLKIADQIAIRQKQAFCFTFLQVQRYQNDLEILTDRIYATKTQNYIFQTIKAFVLRQLIQKQKLLGNDNIDFLFENSVKEILQIVKEDINDIQNLVAPLKKKLDGKYVRSWHVQPQVYVQMGNTQQVQLYQKCTCTCNQQQEVMGLMINTCAGCSCQKCKCKCVKLTVSQLALTNGLGKSSGQFQLKSMVKSMTMSKLNIFKTPNVPLVVMNDQQQYKKQIIFQRVVYYNFKATETTKLMYLSKNKVFSVQQLNPQLLSYLKQQPIYQAVDIQSNLFLMAKALHSLKLAHKRQLFYNMCKERGVDRFKKLFLIQLKTNIKIIIESEKTIIEQFQRRHLLNKTLQTLKVVYLQDFSAEQIRKSDRIFKIIIVRRQMQAWSRLIKQLKVKYSKMQILVSNLQRITVYKPVFQAWLCLTQIITETREKRVRIQNIVEERLMKQGFDMWIHKTNKRLALRKVVNKALERYENKPTTKDIAYMVFSQLKMQATSKLSLKNITKASNLRVKAIAWHSWIKQHNQIQICDVFIQETKENLLYKTFSAIVLRYQQLEQLKTSIEEQQNSGNNQLYFNKLRFYFKLRRAFNPLIQYKIVSKWRQSLQFLNQIDAYYNDKLLQKIIYSLNQAKLRCEIQHIVDEKYSFRLKKKAALSWFTLFHQKAQDLKNILGQMDVAADQHFVQKLQFWATGQSKLLTPERLLKESFAMELQYSDKELAVKFQKLYELTLQQQAFNMLKYIIFCKKQE</sequence>
<keyword evidence="3" id="KW-1185">Reference proteome</keyword>
<accession>A0ABP1I780</accession>
<evidence type="ECO:0000313" key="2">
    <source>
        <dbReference type="EMBL" id="CAL6010816.1"/>
    </source>
</evidence>
<protein>
    <submittedName>
        <fullName evidence="2">Uncharacterized protein</fullName>
    </submittedName>
</protein>
<reference evidence="2 3" key="1">
    <citation type="submission" date="2024-07" db="EMBL/GenBank/DDBJ databases">
        <authorList>
            <person name="Akdeniz Z."/>
        </authorList>
    </citation>
    <scope>NUCLEOTIDE SEQUENCE [LARGE SCALE GENOMIC DNA]</scope>
</reference>
<dbReference type="Proteomes" id="UP001642409">
    <property type="component" value="Unassembled WGS sequence"/>
</dbReference>
<proteinExistence type="predicted"/>
<feature type="region of interest" description="Disordered" evidence="1">
    <location>
        <begin position="48"/>
        <end position="70"/>
    </location>
</feature>
<comment type="caution">
    <text evidence="2">The sequence shown here is derived from an EMBL/GenBank/DDBJ whole genome shotgun (WGS) entry which is preliminary data.</text>
</comment>